<feature type="signal peptide" evidence="2">
    <location>
        <begin position="1"/>
        <end position="22"/>
    </location>
</feature>
<dbReference type="Gene3D" id="3.90.10.10">
    <property type="entry name" value="Cytochrome C3"/>
    <property type="match status" value="1"/>
</dbReference>
<dbReference type="Proteomes" id="UP001317705">
    <property type="component" value="Chromosome"/>
</dbReference>
<dbReference type="Gene3D" id="1.10.1130.10">
    <property type="entry name" value="Flavocytochrome C3, Chain A"/>
    <property type="match status" value="1"/>
</dbReference>
<dbReference type="PROSITE" id="PS51257">
    <property type="entry name" value="PROKAR_LIPOPROTEIN"/>
    <property type="match status" value="1"/>
</dbReference>
<dbReference type="SUPFAM" id="SSF48695">
    <property type="entry name" value="Multiheme cytochromes"/>
    <property type="match status" value="2"/>
</dbReference>
<dbReference type="InterPro" id="IPR023155">
    <property type="entry name" value="Cyt_c-552/4"/>
</dbReference>
<dbReference type="EMBL" id="AP027151">
    <property type="protein sequence ID" value="BDV43947.1"/>
    <property type="molecule type" value="Genomic_DNA"/>
</dbReference>
<dbReference type="PANTHER" id="PTHR35038">
    <property type="entry name" value="DISSIMILATORY SULFITE REDUCTASE SIRA"/>
    <property type="match status" value="1"/>
</dbReference>
<evidence type="ECO:0000313" key="5">
    <source>
        <dbReference type="Proteomes" id="UP001317705"/>
    </source>
</evidence>
<dbReference type="RefSeq" id="WP_282000062.1">
    <property type="nucleotide sequence ID" value="NZ_AP027151.1"/>
</dbReference>
<dbReference type="InterPro" id="IPR036280">
    <property type="entry name" value="Multihaem_cyt_sf"/>
</dbReference>
<dbReference type="Pfam" id="PF13435">
    <property type="entry name" value="Cytochrome_C554"/>
    <property type="match status" value="2"/>
</dbReference>
<reference evidence="4 5" key="1">
    <citation type="submission" date="2022-12" db="EMBL/GenBank/DDBJ databases">
        <title>Polyphasic characterization of Geotalea uranireducens NIT-SL11 newly isolated from a complex of sewage sludge and microbially reduced graphene oxide.</title>
        <authorList>
            <person name="Xie L."/>
            <person name="Yoshida N."/>
            <person name="Meng L."/>
        </authorList>
    </citation>
    <scope>NUCLEOTIDE SEQUENCE [LARGE SCALE GENOMIC DNA]</scope>
    <source>
        <strain evidence="4 5">NIT-SL11</strain>
    </source>
</reference>
<accession>A0ABN6VZ48</accession>
<keyword evidence="1 2" id="KW-0732">Signal</keyword>
<organism evidence="4 5">
    <name type="scientific">Geotalea uraniireducens</name>
    <dbReference type="NCBI Taxonomy" id="351604"/>
    <lineage>
        <taxon>Bacteria</taxon>
        <taxon>Pseudomonadati</taxon>
        <taxon>Thermodesulfobacteriota</taxon>
        <taxon>Desulfuromonadia</taxon>
        <taxon>Geobacterales</taxon>
        <taxon>Geobacteraceae</taxon>
        <taxon>Geotalea</taxon>
    </lineage>
</organism>
<feature type="domain" description="Cytochrome c-552/4" evidence="3">
    <location>
        <begin position="574"/>
        <end position="612"/>
    </location>
</feature>
<feature type="domain" description="Cytochrome c-552/4" evidence="3">
    <location>
        <begin position="45"/>
        <end position="86"/>
    </location>
</feature>
<sequence length="739" mass="77786">MSRTASKYAALLAAFVMTAALAGCGSGNKEGSNTTGFGGVASVGDTACIQCHSAVTDPLTGEGIVAQYQQNSPHNQDGLGCESCHGGGAQHNGVGPIPYPTPDANRCAACHDGTQSFTVGGVATVAPSTNANTAFDTSNHVEGTPSHTSGLCIRCHTHEGAVLSNQSGFTGELASGTIGTTTYPGVLDNAAYGPPVVTSGYTAFKCETCHQHGGGLRGVKGRDNNGNLVLWNPSKSGKTDQFNLCTSCHNLYNYNQTRVIGSNTAASGTLKYEHNTRWNRTILSTHREKGMASLLTLPFANMTSAADSSNTWITGYVIRLTNTTDPNYKGPCFDCHGHEAKTNTSNTTNDPTQATIHTDWGRSGHAGGLLNAKYAAAAANLRTAAELDAVTQAYVDTNTSTWSHYNWDSTLKSDGTDDRGSCQKCHTATGLSNYLNSPTTYDPLNNSFSHLIGWNQKGGSKRQNELLYCWGCHKDAGTGALRNPGAITVDYTYNSAAITLPNVSKSNVCVVCHAGRGNTQSARSSRFAGHHAPAAGTLFSAQTHIGWEYPGADYTNKSYFEHDKIGTAAVPGTGTNGPCVACHMSGSSHTYNVLTDDGTAIRSQALCDACHTTHPMSKAILDEEQAGYANASALLKAYVANTITNYLGIAITGSNYSNTTTVPDGAYGAFQNSQLIDNEAGAYAHNRYYTKRLIFDGIDWMQHGQLTGSITIDATAYPDAAVWYGAASGTTGTFTATRP</sequence>
<evidence type="ECO:0000313" key="4">
    <source>
        <dbReference type="EMBL" id="BDV43947.1"/>
    </source>
</evidence>
<keyword evidence="5" id="KW-1185">Reference proteome</keyword>
<feature type="chain" id="PRO_5047200455" evidence="2">
    <location>
        <begin position="23"/>
        <end position="739"/>
    </location>
</feature>
<proteinExistence type="predicted"/>
<evidence type="ECO:0000256" key="2">
    <source>
        <dbReference type="SAM" id="SignalP"/>
    </source>
</evidence>
<gene>
    <name evidence="4" type="primary">omcB_2</name>
    <name evidence="4" type="ORF">GURASL_28700</name>
</gene>
<dbReference type="PANTHER" id="PTHR35038:SF8">
    <property type="entry name" value="C-TYPE POLYHEME CYTOCHROME OMCC"/>
    <property type="match status" value="1"/>
</dbReference>
<evidence type="ECO:0000259" key="3">
    <source>
        <dbReference type="Pfam" id="PF13435"/>
    </source>
</evidence>
<dbReference type="InterPro" id="IPR051829">
    <property type="entry name" value="Multiheme_Cytochr_ET"/>
</dbReference>
<evidence type="ECO:0000256" key="1">
    <source>
        <dbReference type="ARBA" id="ARBA00022729"/>
    </source>
</evidence>
<protein>
    <submittedName>
        <fullName evidence="4">C-type polyheme cytochrome OmcB</fullName>
    </submittedName>
</protein>
<name>A0ABN6VZ48_9BACT</name>